<dbReference type="OrthoDB" id="506149at2"/>
<protein>
    <recommendedName>
        <fullName evidence="3">Galactosyl transferase</fullName>
    </recommendedName>
</protein>
<sequence>MKSVLAFIIPVRHQDNARDWRRVKEILTQTVRSVAAQEGEGWKAVIVANHGADLPPLPRGVEVKWVDFAPNALHEKDNLEKVRKGKFWRAFRLSKGRRVLAGMLHAGDVGHFMIVDDDDFVSRKLTSFVAHNSNSNGWVIRDGYVWSEGSRFLFSHPDFSALCGSSHIVRADLYKLPPSLDEASEFFITRVLASHRFTRRYFDRKGTPLAPLPFPGAIYRVGNTQSHSRVPAIAEPLGGSLGQPVDYIGRAIQPHALTEDLRAEFFGE</sequence>
<evidence type="ECO:0000313" key="2">
    <source>
        <dbReference type="Proteomes" id="UP000538666"/>
    </source>
</evidence>
<gene>
    <name evidence="1" type="ORF">HNQ77_004827</name>
</gene>
<dbReference type="SUPFAM" id="SSF53448">
    <property type="entry name" value="Nucleotide-diphospho-sugar transferases"/>
    <property type="match status" value="1"/>
</dbReference>
<comment type="caution">
    <text evidence="1">The sequence shown here is derived from an EMBL/GenBank/DDBJ whole genome shotgun (WGS) entry which is preliminary data.</text>
</comment>
<proteinExistence type="predicted"/>
<dbReference type="AlphaFoldDB" id="A0A841JZU4"/>
<accession>A0A841JZU4</accession>
<reference evidence="1 2" key="1">
    <citation type="submission" date="2020-08" db="EMBL/GenBank/DDBJ databases">
        <title>Genomic Encyclopedia of Type Strains, Phase IV (KMG-IV): sequencing the most valuable type-strain genomes for metagenomic binning, comparative biology and taxonomic classification.</title>
        <authorList>
            <person name="Goeker M."/>
        </authorList>
    </citation>
    <scope>NUCLEOTIDE SEQUENCE [LARGE SCALE GENOMIC DNA]</scope>
    <source>
        <strain evidence="1 2">DSM 103733</strain>
    </source>
</reference>
<keyword evidence="2" id="KW-1185">Reference proteome</keyword>
<dbReference type="InterPro" id="IPR029044">
    <property type="entry name" value="Nucleotide-diphossugar_trans"/>
</dbReference>
<dbReference type="EMBL" id="JACHEK010000011">
    <property type="protein sequence ID" value="MBB6146846.1"/>
    <property type="molecule type" value="Genomic_DNA"/>
</dbReference>
<evidence type="ECO:0000313" key="1">
    <source>
        <dbReference type="EMBL" id="MBB6146846.1"/>
    </source>
</evidence>
<organism evidence="1 2">
    <name type="scientific">Silvibacterium bohemicum</name>
    <dbReference type="NCBI Taxonomy" id="1577686"/>
    <lineage>
        <taxon>Bacteria</taxon>
        <taxon>Pseudomonadati</taxon>
        <taxon>Acidobacteriota</taxon>
        <taxon>Terriglobia</taxon>
        <taxon>Terriglobales</taxon>
        <taxon>Acidobacteriaceae</taxon>
        <taxon>Silvibacterium</taxon>
    </lineage>
</organism>
<dbReference type="Proteomes" id="UP000538666">
    <property type="component" value="Unassembled WGS sequence"/>
</dbReference>
<dbReference type="RefSeq" id="WP_050061289.1">
    <property type="nucleotide sequence ID" value="NZ_JACHEK010000011.1"/>
</dbReference>
<name>A0A841JZU4_9BACT</name>
<evidence type="ECO:0008006" key="3">
    <source>
        <dbReference type="Google" id="ProtNLM"/>
    </source>
</evidence>